<dbReference type="RefSeq" id="WP_260990579.1">
    <property type="nucleotide sequence ID" value="NZ_CP104450.1"/>
</dbReference>
<dbReference type="Proteomes" id="UP001064206">
    <property type="component" value="Chromosome"/>
</dbReference>
<gene>
    <name evidence="1" type="ORF">N2J37_07575</name>
</gene>
<accession>A0A9Q9JEY3</accession>
<reference evidence="1" key="1">
    <citation type="submission" date="2022-09" db="EMBL/GenBank/DDBJ databases">
        <title>Multidrug resistance Raoultella ornithinolytica Strain MQB_Silv_108.</title>
        <authorList>
            <person name="Quintela-Baluja M."/>
        </authorList>
    </citation>
    <scope>NUCLEOTIDE SEQUENCE</scope>
    <source>
        <strain evidence="1">MQB_Silv_108</strain>
    </source>
</reference>
<evidence type="ECO:0000313" key="2">
    <source>
        <dbReference type="Proteomes" id="UP001064206"/>
    </source>
</evidence>
<dbReference type="AlphaFoldDB" id="A0A9Q9JEY3"/>
<name>A0A9Q9JEY3_RAOOR</name>
<protein>
    <submittedName>
        <fullName evidence="1">Uncharacterized protein</fullName>
    </submittedName>
</protein>
<proteinExistence type="predicted"/>
<organism evidence="1 2">
    <name type="scientific">Raoultella ornithinolytica</name>
    <name type="common">Klebsiella ornithinolytica</name>
    <dbReference type="NCBI Taxonomy" id="54291"/>
    <lineage>
        <taxon>Bacteria</taxon>
        <taxon>Pseudomonadati</taxon>
        <taxon>Pseudomonadota</taxon>
        <taxon>Gammaproteobacteria</taxon>
        <taxon>Enterobacterales</taxon>
        <taxon>Enterobacteriaceae</taxon>
        <taxon>Klebsiella/Raoultella group</taxon>
        <taxon>Raoultella</taxon>
    </lineage>
</organism>
<sequence length="125" mass="14229">MTDITKLAHLKPGKYAILYRDNWDGEENEYHMMAVLTEDGDWYDNEFNAELLKYQGDEILKVWPLDDSSNVVALEKAQQRIAELESRTVTLDRGDLFADAGLVIKKLINEIEPGDRTAGIKVEGE</sequence>
<evidence type="ECO:0000313" key="1">
    <source>
        <dbReference type="EMBL" id="UXE39588.1"/>
    </source>
</evidence>
<dbReference type="EMBL" id="CP104450">
    <property type="protein sequence ID" value="UXE39588.1"/>
    <property type="molecule type" value="Genomic_DNA"/>
</dbReference>